<feature type="chain" id="PRO_5036451395" evidence="1">
    <location>
        <begin position="23"/>
        <end position="138"/>
    </location>
</feature>
<feature type="domain" description="Lysozyme inhibitor LprI-like N-terminal" evidence="2">
    <location>
        <begin position="54"/>
        <end position="133"/>
    </location>
</feature>
<dbReference type="AlphaFoldDB" id="A0A8X8KF91"/>
<evidence type="ECO:0000313" key="4">
    <source>
        <dbReference type="Proteomes" id="UP000887320"/>
    </source>
</evidence>
<evidence type="ECO:0000256" key="1">
    <source>
        <dbReference type="SAM" id="SignalP"/>
    </source>
</evidence>
<reference evidence="3" key="1">
    <citation type="submission" date="2021-07" db="EMBL/GenBank/DDBJ databases">
        <authorList>
            <person name="Fernandez M."/>
            <person name="Pereira P."/>
            <person name="Torres Tejerizo G.A."/>
            <person name="Gonzalez P."/>
            <person name="Agostini E."/>
        </authorList>
    </citation>
    <scope>NUCLEOTIDE SEQUENCE</scope>
    <source>
        <strain evidence="3">SFC 500-1A</strain>
    </source>
</reference>
<dbReference type="RefSeq" id="WP_151956651.1">
    <property type="nucleotide sequence ID" value="NZ_BKVV01000015.1"/>
</dbReference>
<dbReference type="Gene3D" id="1.20.1270.180">
    <property type="match status" value="1"/>
</dbReference>
<gene>
    <name evidence="3" type="ORF">KW868_09960</name>
</gene>
<dbReference type="Proteomes" id="UP000887320">
    <property type="component" value="Unassembled WGS sequence"/>
</dbReference>
<accession>A0A8X8KF91</accession>
<name>A0A8X8KF91_ACIGI</name>
<evidence type="ECO:0000259" key="2">
    <source>
        <dbReference type="Pfam" id="PF07007"/>
    </source>
</evidence>
<dbReference type="InterPro" id="IPR009739">
    <property type="entry name" value="LprI-like_N"/>
</dbReference>
<keyword evidence="1" id="KW-0732">Signal</keyword>
<sequence>MIRACTIMMVLSTTICSISAYAEQSAASPDVYNQCVEQTIEKLALGNINNAVVESCSNQSRAYYEKEIVKVLDQIKKQSQIDLRQERYNDIMKSQRLWKAYVDQECQNAGSYIGSPMYAFCPMQEYGKRLDQLTEYAQ</sequence>
<dbReference type="EMBL" id="JAHWXT010000003">
    <property type="protein sequence ID" value="MCF0264785.1"/>
    <property type="molecule type" value="Genomic_DNA"/>
</dbReference>
<evidence type="ECO:0000313" key="3">
    <source>
        <dbReference type="EMBL" id="MCF0264785.1"/>
    </source>
</evidence>
<comment type="caution">
    <text evidence="3">The sequence shown here is derived from an EMBL/GenBank/DDBJ whole genome shotgun (WGS) entry which is preliminary data.</text>
</comment>
<protein>
    <submittedName>
        <fullName evidence="3">DUF1311 domain-containing protein</fullName>
    </submittedName>
</protein>
<organism evidence="3 4">
    <name type="scientific">Acinetobacter guillouiae</name>
    <name type="common">Acinetobacter genomosp. 11</name>
    <dbReference type="NCBI Taxonomy" id="106649"/>
    <lineage>
        <taxon>Bacteria</taxon>
        <taxon>Pseudomonadati</taxon>
        <taxon>Pseudomonadota</taxon>
        <taxon>Gammaproteobacteria</taxon>
        <taxon>Moraxellales</taxon>
        <taxon>Moraxellaceae</taxon>
        <taxon>Acinetobacter</taxon>
    </lineage>
</organism>
<dbReference type="Pfam" id="PF07007">
    <property type="entry name" value="LprI"/>
    <property type="match status" value="1"/>
</dbReference>
<feature type="signal peptide" evidence="1">
    <location>
        <begin position="1"/>
        <end position="22"/>
    </location>
</feature>
<proteinExistence type="predicted"/>